<dbReference type="Proteomes" id="UP000670947">
    <property type="component" value="Unassembled WGS sequence"/>
</dbReference>
<dbReference type="Pfam" id="PF00724">
    <property type="entry name" value="Oxidored_FMN"/>
    <property type="match status" value="1"/>
</dbReference>
<evidence type="ECO:0000256" key="4">
    <source>
        <dbReference type="ARBA" id="ARBA00022857"/>
    </source>
</evidence>
<dbReference type="InterPro" id="IPR044152">
    <property type="entry name" value="YqjM-like"/>
</dbReference>
<comment type="caution">
    <text evidence="7">The sequence shown here is derived from an EMBL/GenBank/DDBJ whole genome shotgun (WGS) entry which is preliminary data.</text>
</comment>
<dbReference type="PANTHER" id="PTHR43303:SF4">
    <property type="entry name" value="NADPH DEHYDROGENASE C23G7.10C-RELATED"/>
    <property type="match status" value="1"/>
</dbReference>
<feature type="domain" description="NADH:flavin oxidoreductase/NADH oxidase N-terminal" evidence="6">
    <location>
        <begin position="17"/>
        <end position="305"/>
    </location>
</feature>
<organism evidence="7 8">
    <name type="scientific">Paenibacillus artemisiicola</name>
    <dbReference type="NCBI Taxonomy" id="1172618"/>
    <lineage>
        <taxon>Bacteria</taxon>
        <taxon>Bacillati</taxon>
        <taxon>Bacillota</taxon>
        <taxon>Bacilli</taxon>
        <taxon>Bacillales</taxon>
        <taxon>Paenibacillaceae</taxon>
        <taxon>Paenibacillus</taxon>
    </lineage>
</organism>
<keyword evidence="2" id="KW-0285">Flavoprotein</keyword>
<keyword evidence="3" id="KW-0288">FMN</keyword>
<proteinExistence type="predicted"/>
<reference evidence="7 8" key="1">
    <citation type="submission" date="2021-03" db="EMBL/GenBank/DDBJ databases">
        <title>Paenibacillus artemisicola MWE-103 whole genome sequence.</title>
        <authorList>
            <person name="Ham Y.J."/>
        </authorList>
    </citation>
    <scope>NUCLEOTIDE SEQUENCE [LARGE SCALE GENOMIC DNA]</scope>
    <source>
        <strain evidence="7 8">MWE-103</strain>
    </source>
</reference>
<evidence type="ECO:0000256" key="1">
    <source>
        <dbReference type="ARBA" id="ARBA00001917"/>
    </source>
</evidence>
<evidence type="ECO:0000256" key="2">
    <source>
        <dbReference type="ARBA" id="ARBA00022630"/>
    </source>
</evidence>
<name>A0ABS3WIW1_9BACL</name>
<keyword evidence="8" id="KW-1185">Reference proteome</keyword>
<dbReference type="InterPro" id="IPR013785">
    <property type="entry name" value="Aldolase_TIM"/>
</dbReference>
<accession>A0ABS3WIW1</accession>
<sequence length="378" mass="41207">MMHKEEFTMTTDTAKALFEPFRSPKLSLDNRIVMAPMTRGFSPGGVPGDDVAAYYRRRAENGVGLIVTEGTLINHPAAGASTKWPHFYGEEALNGWAGVVRAVHEAGGKIAPQLWHVGMARKAGTGTHPDAPSVGPSGLNLAGERAGEPLTEREIADLIAAYAQAAGDAKRLGFDGIELHGAHGYLIDQFFWAVTNVRTDAYGGDMLKRTRFAAEVIAACRRAVGPDFPIMLRYSQWKDGAYDAKLAATPDELARFLEPLVDAGADLFHCSTRRFWEPAFDDGADLNLAGWTKKLTGKPTVTVGSVGLDLEFTRFFKERKGAGTAGIEGLLERLARGEFDLVAVGRALLNDPEWAVKIREGRDDELRAFELEATQRLY</sequence>
<keyword evidence="4" id="KW-0521">NADP</keyword>
<evidence type="ECO:0000259" key="6">
    <source>
        <dbReference type="Pfam" id="PF00724"/>
    </source>
</evidence>
<dbReference type="PANTHER" id="PTHR43303">
    <property type="entry name" value="NADPH DEHYDROGENASE C23G7.10C-RELATED"/>
    <property type="match status" value="1"/>
</dbReference>
<evidence type="ECO:0000313" key="8">
    <source>
        <dbReference type="Proteomes" id="UP000670947"/>
    </source>
</evidence>
<comment type="cofactor">
    <cofactor evidence="1">
        <name>FMN</name>
        <dbReference type="ChEBI" id="CHEBI:58210"/>
    </cofactor>
</comment>
<dbReference type="InterPro" id="IPR001155">
    <property type="entry name" value="OxRdtase_FMN_N"/>
</dbReference>
<evidence type="ECO:0000256" key="3">
    <source>
        <dbReference type="ARBA" id="ARBA00022643"/>
    </source>
</evidence>
<keyword evidence="5" id="KW-0560">Oxidoreductase</keyword>
<dbReference type="SUPFAM" id="SSF51395">
    <property type="entry name" value="FMN-linked oxidoreductases"/>
    <property type="match status" value="1"/>
</dbReference>
<dbReference type="CDD" id="cd04747">
    <property type="entry name" value="OYE_like_5_FMN"/>
    <property type="match status" value="1"/>
</dbReference>
<gene>
    <name evidence="7" type="ORF">I8J29_28725</name>
</gene>
<dbReference type="EMBL" id="JAGGDJ010000049">
    <property type="protein sequence ID" value="MBO7748183.1"/>
    <property type="molecule type" value="Genomic_DNA"/>
</dbReference>
<evidence type="ECO:0000313" key="7">
    <source>
        <dbReference type="EMBL" id="MBO7748183.1"/>
    </source>
</evidence>
<protein>
    <submittedName>
        <fullName evidence="7">NADH:flavin oxidoreductase</fullName>
    </submittedName>
</protein>
<evidence type="ECO:0000256" key="5">
    <source>
        <dbReference type="ARBA" id="ARBA00023002"/>
    </source>
</evidence>
<dbReference type="Gene3D" id="3.20.20.70">
    <property type="entry name" value="Aldolase class I"/>
    <property type="match status" value="1"/>
</dbReference>